<name>A0A2J6SAX4_HYAVF</name>
<dbReference type="Pfam" id="PF08493">
    <property type="entry name" value="AflR"/>
    <property type="match status" value="1"/>
</dbReference>
<proteinExistence type="predicted"/>
<dbReference type="OrthoDB" id="2943660at2759"/>
<dbReference type="GO" id="GO:0045122">
    <property type="term" value="P:aflatoxin biosynthetic process"/>
    <property type="evidence" value="ECO:0007669"/>
    <property type="project" value="InterPro"/>
</dbReference>
<evidence type="ECO:0000256" key="2">
    <source>
        <dbReference type="ARBA" id="ARBA00023015"/>
    </source>
</evidence>
<keyword evidence="9" id="KW-1185">Reference proteome</keyword>
<evidence type="ECO:0000313" key="8">
    <source>
        <dbReference type="EMBL" id="PMD47911.1"/>
    </source>
</evidence>
<keyword evidence="5" id="KW-0539">Nucleus</keyword>
<dbReference type="InterPro" id="IPR013700">
    <property type="entry name" value="AflR"/>
</dbReference>
<keyword evidence="4" id="KW-0804">Transcription</keyword>
<keyword evidence="2" id="KW-0805">Transcription regulation</keyword>
<dbReference type="GO" id="GO:0005634">
    <property type="term" value="C:nucleus"/>
    <property type="evidence" value="ECO:0007669"/>
    <property type="project" value="InterPro"/>
</dbReference>
<evidence type="ECO:0000313" key="9">
    <source>
        <dbReference type="Proteomes" id="UP000235786"/>
    </source>
</evidence>
<evidence type="ECO:0000256" key="5">
    <source>
        <dbReference type="ARBA" id="ARBA00023242"/>
    </source>
</evidence>
<dbReference type="GO" id="GO:0003677">
    <property type="term" value="F:DNA binding"/>
    <property type="evidence" value="ECO:0007669"/>
    <property type="project" value="UniProtKB-KW"/>
</dbReference>
<protein>
    <recommendedName>
        <fullName evidence="7">Aflatoxin regulatory protein domain-containing protein</fullName>
    </recommendedName>
</protein>
<evidence type="ECO:0000256" key="3">
    <source>
        <dbReference type="ARBA" id="ARBA00023125"/>
    </source>
</evidence>
<reference evidence="8 9" key="1">
    <citation type="submission" date="2016-04" db="EMBL/GenBank/DDBJ databases">
        <title>A degradative enzymes factory behind the ericoid mycorrhizal symbiosis.</title>
        <authorList>
            <consortium name="DOE Joint Genome Institute"/>
            <person name="Martino E."/>
            <person name="Morin E."/>
            <person name="Grelet G."/>
            <person name="Kuo A."/>
            <person name="Kohler A."/>
            <person name="Daghino S."/>
            <person name="Barry K."/>
            <person name="Choi C."/>
            <person name="Cichocki N."/>
            <person name="Clum A."/>
            <person name="Copeland A."/>
            <person name="Hainaut M."/>
            <person name="Haridas S."/>
            <person name="Labutti K."/>
            <person name="Lindquist E."/>
            <person name="Lipzen A."/>
            <person name="Khouja H.-R."/>
            <person name="Murat C."/>
            <person name="Ohm R."/>
            <person name="Olson A."/>
            <person name="Spatafora J."/>
            <person name="Veneault-Fourrey C."/>
            <person name="Henrissat B."/>
            <person name="Grigoriev I."/>
            <person name="Martin F."/>
            <person name="Perotto S."/>
        </authorList>
    </citation>
    <scope>NUCLEOTIDE SEQUENCE [LARGE SCALE GENOMIC DNA]</scope>
    <source>
        <strain evidence="8 9">F</strain>
    </source>
</reference>
<keyword evidence="3" id="KW-0238">DNA-binding</keyword>
<dbReference type="STRING" id="1149755.A0A2J6SAX4"/>
<sequence>MASTDFTSSQASSLTTPWPSQDWPDIFATLTLPATTTSPTEHTTSADWASLGSSIDPFTYLDYPAFDFSTPLSSFEQNNPLNGEKVVNPTIFSDNATTSTNNNTISSFTKSNGSLTKDNPPFPTGTQTDTRFSSSSSSPLDRHNSTAFSLVPPCRCLMRTLGFLAQLSMDSSKAGIASENCNALTHQPNVTHVYAQIDNISAEIGKVLQCACSNNADLLVLLLLVISKIQVWYAAAVNAVTSHDNDSEAMDGADSNPTSFHPRIVLPSLEIHLDGDESKGEEQRRVFVQSVLARLTGLQMIVSRLSQRSANIEAVTFPGTMLTPGAQGPLHSDIKGKISVLPFSAIMLRALCSDLRDRLRAIASYCREASC</sequence>
<evidence type="ECO:0000259" key="7">
    <source>
        <dbReference type="Pfam" id="PF08493"/>
    </source>
</evidence>
<feature type="domain" description="Aflatoxin regulatory protein" evidence="7">
    <location>
        <begin position="153"/>
        <end position="248"/>
    </location>
</feature>
<keyword evidence="1" id="KW-0479">Metal-binding</keyword>
<evidence type="ECO:0000256" key="6">
    <source>
        <dbReference type="SAM" id="MobiDB-lite"/>
    </source>
</evidence>
<gene>
    <name evidence="8" type="ORF">L207DRAFT_166008</name>
</gene>
<accession>A0A2J6SAX4</accession>
<dbReference type="EMBL" id="KZ613938">
    <property type="protein sequence ID" value="PMD47911.1"/>
    <property type="molecule type" value="Genomic_DNA"/>
</dbReference>
<evidence type="ECO:0000256" key="4">
    <source>
        <dbReference type="ARBA" id="ARBA00023163"/>
    </source>
</evidence>
<dbReference type="GO" id="GO:0006355">
    <property type="term" value="P:regulation of DNA-templated transcription"/>
    <property type="evidence" value="ECO:0007669"/>
    <property type="project" value="InterPro"/>
</dbReference>
<evidence type="ECO:0000256" key="1">
    <source>
        <dbReference type="ARBA" id="ARBA00022723"/>
    </source>
</evidence>
<feature type="compositionally biased region" description="Low complexity" evidence="6">
    <location>
        <begin position="96"/>
        <end position="112"/>
    </location>
</feature>
<dbReference type="AlphaFoldDB" id="A0A2J6SAX4"/>
<organism evidence="8 9">
    <name type="scientific">Hyaloscypha variabilis (strain UAMH 11265 / GT02V1 / F)</name>
    <name type="common">Meliniomyces variabilis</name>
    <dbReference type="NCBI Taxonomy" id="1149755"/>
    <lineage>
        <taxon>Eukaryota</taxon>
        <taxon>Fungi</taxon>
        <taxon>Dikarya</taxon>
        <taxon>Ascomycota</taxon>
        <taxon>Pezizomycotina</taxon>
        <taxon>Leotiomycetes</taxon>
        <taxon>Helotiales</taxon>
        <taxon>Hyaloscyphaceae</taxon>
        <taxon>Hyaloscypha</taxon>
        <taxon>Hyaloscypha variabilis</taxon>
    </lineage>
</organism>
<feature type="region of interest" description="Disordered" evidence="6">
    <location>
        <begin position="96"/>
        <end position="144"/>
    </location>
</feature>
<dbReference type="GO" id="GO:0046872">
    <property type="term" value="F:metal ion binding"/>
    <property type="evidence" value="ECO:0007669"/>
    <property type="project" value="UniProtKB-KW"/>
</dbReference>
<dbReference type="Proteomes" id="UP000235786">
    <property type="component" value="Unassembled WGS sequence"/>
</dbReference>